<feature type="region of interest" description="Disordered" evidence="1">
    <location>
        <begin position="75"/>
        <end position="96"/>
    </location>
</feature>
<dbReference type="AlphaFoldDB" id="A0AAV3Y890"/>
<keyword evidence="3" id="KW-1185">Reference proteome</keyword>
<proteinExistence type="predicted"/>
<evidence type="ECO:0000313" key="2">
    <source>
        <dbReference type="EMBL" id="GFN78336.1"/>
    </source>
</evidence>
<protein>
    <submittedName>
        <fullName evidence="2">Uncharacterized protein</fullName>
    </submittedName>
</protein>
<gene>
    <name evidence="2" type="ORF">PoB_000484200</name>
</gene>
<feature type="compositionally biased region" description="Basic and acidic residues" evidence="1">
    <location>
        <begin position="85"/>
        <end position="96"/>
    </location>
</feature>
<sequence length="96" mass="10677">MDLHVKEDAVLISMPSKSHFNGVSHLNLPSFNILHHFLTNSSSSLRLPSCLIKPLKSPSPTGMAKFQEHCGWQGLGGDLPQNHTDSLHLREQTKPR</sequence>
<dbReference type="EMBL" id="BLXT01000588">
    <property type="protein sequence ID" value="GFN78336.1"/>
    <property type="molecule type" value="Genomic_DNA"/>
</dbReference>
<comment type="caution">
    <text evidence="2">The sequence shown here is derived from an EMBL/GenBank/DDBJ whole genome shotgun (WGS) entry which is preliminary data.</text>
</comment>
<evidence type="ECO:0000256" key="1">
    <source>
        <dbReference type="SAM" id="MobiDB-lite"/>
    </source>
</evidence>
<name>A0AAV3Y890_9GAST</name>
<dbReference type="Proteomes" id="UP000735302">
    <property type="component" value="Unassembled WGS sequence"/>
</dbReference>
<reference evidence="2 3" key="1">
    <citation type="journal article" date="2021" name="Elife">
        <title>Chloroplast acquisition without the gene transfer in kleptoplastic sea slugs, Plakobranchus ocellatus.</title>
        <authorList>
            <person name="Maeda T."/>
            <person name="Takahashi S."/>
            <person name="Yoshida T."/>
            <person name="Shimamura S."/>
            <person name="Takaki Y."/>
            <person name="Nagai Y."/>
            <person name="Toyoda A."/>
            <person name="Suzuki Y."/>
            <person name="Arimoto A."/>
            <person name="Ishii H."/>
            <person name="Satoh N."/>
            <person name="Nishiyama T."/>
            <person name="Hasebe M."/>
            <person name="Maruyama T."/>
            <person name="Minagawa J."/>
            <person name="Obokata J."/>
            <person name="Shigenobu S."/>
        </authorList>
    </citation>
    <scope>NUCLEOTIDE SEQUENCE [LARGE SCALE GENOMIC DNA]</scope>
</reference>
<evidence type="ECO:0000313" key="3">
    <source>
        <dbReference type="Proteomes" id="UP000735302"/>
    </source>
</evidence>
<accession>A0AAV3Y890</accession>
<organism evidence="2 3">
    <name type="scientific">Plakobranchus ocellatus</name>
    <dbReference type="NCBI Taxonomy" id="259542"/>
    <lineage>
        <taxon>Eukaryota</taxon>
        <taxon>Metazoa</taxon>
        <taxon>Spiralia</taxon>
        <taxon>Lophotrochozoa</taxon>
        <taxon>Mollusca</taxon>
        <taxon>Gastropoda</taxon>
        <taxon>Heterobranchia</taxon>
        <taxon>Euthyneura</taxon>
        <taxon>Panpulmonata</taxon>
        <taxon>Sacoglossa</taxon>
        <taxon>Placobranchoidea</taxon>
        <taxon>Plakobranchidae</taxon>
        <taxon>Plakobranchus</taxon>
    </lineage>
</organism>